<reference evidence="2" key="2">
    <citation type="submission" date="2020-07" db="EMBL/GenBank/DDBJ databases">
        <authorList>
            <person name="Vera ALvarez R."/>
            <person name="Arias-Moreno D.M."/>
            <person name="Jimenez-Jacinto V."/>
            <person name="Jimenez-Bremont J.F."/>
            <person name="Swaminathan K."/>
            <person name="Moose S.P."/>
            <person name="Guerrero-Gonzalez M.L."/>
            <person name="Marino-Ramirez L."/>
            <person name="Landsman D."/>
            <person name="Rodriguez-Kessler M."/>
            <person name="Delgado-Sanchez P."/>
        </authorList>
    </citation>
    <scope>NUCLEOTIDE SEQUENCE</scope>
    <source>
        <tissue evidence="2">Cladode</tissue>
    </source>
</reference>
<evidence type="ECO:0000313" key="2">
    <source>
        <dbReference type="EMBL" id="MBA4635083.1"/>
    </source>
</evidence>
<dbReference type="AlphaFoldDB" id="A0A7C9D9I4"/>
<keyword evidence="1" id="KW-1133">Transmembrane helix</keyword>
<name>A0A7C9D9I4_OPUST</name>
<organism evidence="2">
    <name type="scientific">Opuntia streptacantha</name>
    <name type="common">Prickly pear cactus</name>
    <name type="synonym">Opuntia cardona</name>
    <dbReference type="NCBI Taxonomy" id="393608"/>
    <lineage>
        <taxon>Eukaryota</taxon>
        <taxon>Viridiplantae</taxon>
        <taxon>Streptophyta</taxon>
        <taxon>Embryophyta</taxon>
        <taxon>Tracheophyta</taxon>
        <taxon>Spermatophyta</taxon>
        <taxon>Magnoliopsida</taxon>
        <taxon>eudicotyledons</taxon>
        <taxon>Gunneridae</taxon>
        <taxon>Pentapetalae</taxon>
        <taxon>Caryophyllales</taxon>
        <taxon>Cactineae</taxon>
        <taxon>Cactaceae</taxon>
        <taxon>Opuntioideae</taxon>
        <taxon>Opuntia</taxon>
    </lineage>
</organism>
<keyword evidence="1" id="KW-0812">Transmembrane</keyword>
<evidence type="ECO:0000256" key="1">
    <source>
        <dbReference type="SAM" id="Phobius"/>
    </source>
</evidence>
<protein>
    <submittedName>
        <fullName evidence="2">Uncharacterized protein</fullName>
    </submittedName>
</protein>
<reference evidence="2" key="1">
    <citation type="journal article" date="2013" name="J. Plant Res.">
        <title>Effect of fungi and light on seed germination of three Opuntia species from semiarid lands of central Mexico.</title>
        <authorList>
            <person name="Delgado-Sanchez P."/>
            <person name="Jimenez-Bremont J.F."/>
            <person name="Guerrero-Gonzalez Mde L."/>
            <person name="Flores J."/>
        </authorList>
    </citation>
    <scope>NUCLEOTIDE SEQUENCE</scope>
    <source>
        <tissue evidence="2">Cladode</tissue>
    </source>
</reference>
<proteinExistence type="predicted"/>
<feature type="transmembrane region" description="Helical" evidence="1">
    <location>
        <begin position="150"/>
        <end position="167"/>
    </location>
</feature>
<sequence>MRDKPHFYIPTVLLLYKAYPLPSPHYEILIGFGRHYLTIYKTNYVSVQAFPPCMLNFLSLPKNMTRMRTTFPALLHRPANPNHLSSHISSNLSRRLQLYPVENPTFPCALMTSTTMLRTLKLRGSSFKLFLSVMHIANTKMAKQVSGDNIIFSTIVFFFSFFIPPLFSDASSC</sequence>
<keyword evidence="1" id="KW-0472">Membrane</keyword>
<accession>A0A7C9D9I4</accession>
<dbReference type="EMBL" id="GISG01093417">
    <property type="protein sequence ID" value="MBA4635083.1"/>
    <property type="molecule type" value="Transcribed_RNA"/>
</dbReference>